<dbReference type="PANTHER" id="PTHR32092:SF5">
    <property type="entry name" value="6-PHOSPHO-BETA-GLUCOSIDASE"/>
    <property type="match status" value="1"/>
</dbReference>
<dbReference type="GO" id="GO:0005975">
    <property type="term" value="P:carbohydrate metabolic process"/>
    <property type="evidence" value="ECO:0007669"/>
    <property type="project" value="InterPro"/>
</dbReference>
<organism evidence="2 3">
    <name type="scientific">Actinomadura bangladeshensis</name>
    <dbReference type="NCBI Taxonomy" id="453573"/>
    <lineage>
        <taxon>Bacteria</taxon>
        <taxon>Bacillati</taxon>
        <taxon>Actinomycetota</taxon>
        <taxon>Actinomycetes</taxon>
        <taxon>Streptosporangiales</taxon>
        <taxon>Thermomonosporaceae</taxon>
        <taxon>Actinomadura</taxon>
    </lineage>
</organism>
<sequence>MKLTVIGGGSTYTPELVDGLARARAVLPVSELVLADPDARRLELVGGLARRMLA</sequence>
<feature type="non-terminal residue" evidence="2">
    <location>
        <position position="54"/>
    </location>
</feature>
<dbReference type="SUPFAM" id="SSF51735">
    <property type="entry name" value="NAD(P)-binding Rossmann-fold domains"/>
    <property type="match status" value="1"/>
</dbReference>
<dbReference type="EMBL" id="JAAGLI010000854">
    <property type="protein sequence ID" value="NEA27011.1"/>
    <property type="molecule type" value="Genomic_DNA"/>
</dbReference>
<dbReference type="InterPro" id="IPR036291">
    <property type="entry name" value="NAD(P)-bd_dom_sf"/>
</dbReference>
<dbReference type="GO" id="GO:0004553">
    <property type="term" value="F:hydrolase activity, hydrolyzing O-glycosyl compounds"/>
    <property type="evidence" value="ECO:0007669"/>
    <property type="project" value="InterPro"/>
</dbReference>
<dbReference type="Pfam" id="PF02056">
    <property type="entry name" value="Glyco_hydro_4"/>
    <property type="match status" value="1"/>
</dbReference>
<reference evidence="2 3" key="1">
    <citation type="submission" date="2020-01" db="EMBL/GenBank/DDBJ databases">
        <title>Insect and environment-associated Actinomycetes.</title>
        <authorList>
            <person name="Currrie C."/>
            <person name="Chevrette M."/>
            <person name="Carlson C."/>
            <person name="Stubbendieck R."/>
            <person name="Wendt-Pienkowski E."/>
        </authorList>
    </citation>
    <scope>NUCLEOTIDE SEQUENCE [LARGE SCALE GENOMIC DNA]</scope>
    <source>
        <strain evidence="2 3">SID10258</strain>
    </source>
</reference>
<evidence type="ECO:0000313" key="2">
    <source>
        <dbReference type="EMBL" id="NEA27011.1"/>
    </source>
</evidence>
<gene>
    <name evidence="2" type="ORF">G3I70_31605</name>
</gene>
<accession>A0A6L9QNE2</accession>
<evidence type="ECO:0000256" key="1">
    <source>
        <dbReference type="ARBA" id="ARBA00023027"/>
    </source>
</evidence>
<protein>
    <submittedName>
        <fullName evidence="2">6-phospho-beta-glucosidase</fullName>
    </submittedName>
</protein>
<dbReference type="InterPro" id="IPR001088">
    <property type="entry name" value="Glyco_hydro_4"/>
</dbReference>
<comment type="caution">
    <text evidence="2">The sequence shown here is derived from an EMBL/GenBank/DDBJ whole genome shotgun (WGS) entry which is preliminary data.</text>
</comment>
<proteinExistence type="predicted"/>
<evidence type="ECO:0000313" key="3">
    <source>
        <dbReference type="Proteomes" id="UP000475532"/>
    </source>
</evidence>
<dbReference type="AlphaFoldDB" id="A0A6L9QNE2"/>
<name>A0A6L9QNE2_9ACTN</name>
<dbReference type="PANTHER" id="PTHR32092">
    <property type="entry name" value="6-PHOSPHO-BETA-GLUCOSIDASE-RELATED"/>
    <property type="match status" value="1"/>
</dbReference>
<dbReference type="Proteomes" id="UP000475532">
    <property type="component" value="Unassembled WGS sequence"/>
</dbReference>
<dbReference type="Gene3D" id="3.40.50.720">
    <property type="entry name" value="NAD(P)-binding Rossmann-like Domain"/>
    <property type="match status" value="1"/>
</dbReference>
<keyword evidence="1" id="KW-0520">NAD</keyword>